<dbReference type="InterPro" id="IPR045864">
    <property type="entry name" value="aa-tRNA-synth_II/BPL/LPL"/>
</dbReference>
<dbReference type="Gene3D" id="3.30.930.10">
    <property type="entry name" value="Bira Bifunctional Protein, Domain 2"/>
    <property type="match status" value="1"/>
</dbReference>
<dbReference type="InterPro" id="IPR004143">
    <property type="entry name" value="BPL_LPL_catalytic"/>
</dbReference>
<dbReference type="Pfam" id="PF03932">
    <property type="entry name" value="CutC"/>
    <property type="match status" value="1"/>
</dbReference>
<comment type="similarity">
    <text evidence="2">Belongs to the LplA family.</text>
</comment>
<reference evidence="4 5" key="1">
    <citation type="submission" date="2024-11" db="EMBL/GenBank/DDBJ databases">
        <title>Adaptive evolution of stress response genes in parasites aligns with host niche diversity.</title>
        <authorList>
            <person name="Hahn C."/>
            <person name="Resl P."/>
        </authorList>
    </citation>
    <scope>NUCLEOTIDE SEQUENCE [LARGE SCALE GENOMIC DNA]</scope>
    <source>
        <strain evidence="4">EGGRZ-B1_66</strain>
        <tissue evidence="4">Body</tissue>
    </source>
</reference>
<evidence type="ECO:0000256" key="1">
    <source>
        <dbReference type="ARBA" id="ARBA00005085"/>
    </source>
</evidence>
<dbReference type="SUPFAM" id="SSF110395">
    <property type="entry name" value="CutC-like"/>
    <property type="match status" value="1"/>
</dbReference>
<gene>
    <name evidence="4" type="primary">LIPT1</name>
    <name evidence="4" type="ORF">Ciccas_002821</name>
</gene>
<evidence type="ECO:0000313" key="4">
    <source>
        <dbReference type="EMBL" id="KAL3318517.1"/>
    </source>
</evidence>
<dbReference type="InterPro" id="IPR004562">
    <property type="entry name" value="LipoylTrfase_LipoateP_Ligase"/>
</dbReference>
<evidence type="ECO:0000259" key="3">
    <source>
        <dbReference type="PROSITE" id="PS51733"/>
    </source>
</evidence>
<comment type="pathway">
    <text evidence="1">Protein modification; protein lipoylation via exogenous pathway; protein N(6)-(lipoyl)lysine from lipoate: step 2/2.</text>
</comment>
<dbReference type="Gene3D" id="3.20.20.380">
    <property type="entry name" value="Copper homeostasis (CutC) domain"/>
    <property type="match status" value="1"/>
</dbReference>
<keyword evidence="5" id="KW-1185">Reference proteome</keyword>
<dbReference type="EMBL" id="JBJKFK010000234">
    <property type="protein sequence ID" value="KAL3318517.1"/>
    <property type="molecule type" value="Genomic_DNA"/>
</dbReference>
<dbReference type="InterPro" id="IPR036822">
    <property type="entry name" value="CutC-like_dom_sf"/>
</dbReference>
<accession>A0ABD2QH43</accession>
<protein>
    <submittedName>
        <fullName evidence="4">Lipoyltransferase 1, mitochondrial</fullName>
    </submittedName>
</protein>
<feature type="domain" description="BPL/LPL catalytic" evidence="3">
    <location>
        <begin position="307"/>
        <end position="492"/>
    </location>
</feature>
<dbReference type="Proteomes" id="UP001626550">
    <property type="component" value="Unassembled WGS sequence"/>
</dbReference>
<proteinExistence type="inferred from homology"/>
<evidence type="ECO:0000313" key="5">
    <source>
        <dbReference type="Proteomes" id="UP001626550"/>
    </source>
</evidence>
<sequence>MTSVSKLVDRVEACAALDCGGLTPSQGFVKKLHSLDKKKPIFALIRCRPGDFIYSDDDLDLMIEDATALAPFVSGYVFGALRKDSRIDKDICHKFASSVPGDKQLTFHRAIDLCPDLIEAVNDVRDLKARSHNWTTILSSGGQKSALEGADQLKRMVEAAFPDLNILAGGGISTCNAIQVAKGSGAWGLHGSFRKSTASKMLPLVEKNSFCQAFGADSDWSIKRPCCDSILECALKQLLRQVSFEAQRVVPLRPDTVDVVKTTPGNALGSVYWLDSGDIYKNLAFEACLSKSPHRFSKLNAKAASIEEMIFDVLLWISDPCVVVGRHQNPWLEVDHLNIKQNNYSVARRYSGGGAVFHDRGNLNISFISSSVHMDRRNCMEFLKSALQKQLPNYPMEVGPRFDLWHKKPSGKLVKLSGAASRFGSNVSYHHCTLLFQSNLTELNSLLRSKLKGSSSSATNSVPSEVENVPIEKNQLIKCIMEAVIDRKMTQGNFVKIDKSNREKFVNQSEFQKEFETLKCWDWIYGNTPKFSIPVEKNCEAIFEKGRIKSLSLPVHSLQADQDKVLHAILGTECKEKLLKAKIQPLMNQVTSADLKSLLSNLYSIANLL</sequence>
<name>A0ABD2QH43_9PLAT</name>
<dbReference type="PROSITE" id="PS51733">
    <property type="entry name" value="BPL_LPL_CATALYTIC"/>
    <property type="match status" value="1"/>
</dbReference>
<dbReference type="AlphaFoldDB" id="A0ABD2QH43"/>
<dbReference type="InterPro" id="IPR005627">
    <property type="entry name" value="CutC-like"/>
</dbReference>
<dbReference type="Pfam" id="PF21948">
    <property type="entry name" value="LplA-B_cat"/>
    <property type="match status" value="1"/>
</dbReference>
<dbReference type="SUPFAM" id="SSF55681">
    <property type="entry name" value="Class II aaRS and biotin synthetases"/>
    <property type="match status" value="1"/>
</dbReference>
<dbReference type="PANTHER" id="PTHR12561">
    <property type="entry name" value="LIPOATE-PROTEIN LIGASE"/>
    <property type="match status" value="1"/>
</dbReference>
<dbReference type="CDD" id="cd16443">
    <property type="entry name" value="LplA"/>
    <property type="match status" value="1"/>
</dbReference>
<organism evidence="4 5">
    <name type="scientific">Cichlidogyrus casuarinus</name>
    <dbReference type="NCBI Taxonomy" id="1844966"/>
    <lineage>
        <taxon>Eukaryota</taxon>
        <taxon>Metazoa</taxon>
        <taxon>Spiralia</taxon>
        <taxon>Lophotrochozoa</taxon>
        <taxon>Platyhelminthes</taxon>
        <taxon>Monogenea</taxon>
        <taxon>Monopisthocotylea</taxon>
        <taxon>Dactylogyridea</taxon>
        <taxon>Ancyrocephalidae</taxon>
        <taxon>Cichlidogyrus</taxon>
    </lineage>
</organism>
<comment type="caution">
    <text evidence="4">The sequence shown here is derived from an EMBL/GenBank/DDBJ whole genome shotgun (WGS) entry which is preliminary data.</text>
</comment>
<evidence type="ECO:0000256" key="2">
    <source>
        <dbReference type="ARBA" id="ARBA00008242"/>
    </source>
</evidence>
<dbReference type="PANTHER" id="PTHR12561:SF3">
    <property type="entry name" value="LIPOYLTRANSFERASE 1, MITOCHONDRIAL"/>
    <property type="match status" value="1"/>
</dbReference>